<evidence type="ECO:0000313" key="1">
    <source>
        <dbReference type="Proteomes" id="UP000790787"/>
    </source>
</evidence>
<proteinExistence type="predicted"/>
<reference evidence="1" key="1">
    <citation type="journal article" date="2014" name="Nat. Commun.">
        <title>The tobacco genome sequence and its comparison with those of tomato and potato.</title>
        <authorList>
            <person name="Sierro N."/>
            <person name="Battey J.N."/>
            <person name="Ouadi S."/>
            <person name="Bakaher N."/>
            <person name="Bovet L."/>
            <person name="Willig A."/>
            <person name="Goepfert S."/>
            <person name="Peitsch M.C."/>
            <person name="Ivanov N.V."/>
        </authorList>
    </citation>
    <scope>NUCLEOTIDE SEQUENCE [LARGE SCALE GENOMIC DNA]</scope>
</reference>
<dbReference type="Proteomes" id="UP000790787">
    <property type="component" value="Chromosome 16"/>
</dbReference>
<keyword evidence="1" id="KW-1185">Reference proteome</keyword>
<sequence length="172" mass="19037">MKSYEPNQVNQRPENSLSKALSSYYPYAGRITRNGSFVNCNDMGVEFICVRVRCPMSDILEHPYTYAENVVFPQRKPWIHKDEGNVAMAQVSYFDCGGIAVGGCLSHKIGDGCTSSNFFYDWALLSRDISATPAPHFVGASVYPQSTDPSAVATLKSDEPTYLGKRFGFPRG</sequence>
<reference evidence="2" key="2">
    <citation type="submission" date="2025-08" db="UniProtKB">
        <authorList>
            <consortium name="RefSeq"/>
        </authorList>
    </citation>
    <scope>IDENTIFICATION</scope>
    <source>
        <tissue evidence="2">Leaf</tissue>
    </source>
</reference>
<name>A0AC58STR0_TOBAC</name>
<protein>
    <submittedName>
        <fullName evidence="2">Acyltransferase Pun1-like</fullName>
    </submittedName>
</protein>
<accession>A0AC58STR0</accession>
<evidence type="ECO:0000313" key="2">
    <source>
        <dbReference type="RefSeq" id="XP_075088368.1"/>
    </source>
</evidence>
<dbReference type="RefSeq" id="XP_075088368.1">
    <property type="nucleotide sequence ID" value="XM_075232267.1"/>
</dbReference>
<organism evidence="1 2">
    <name type="scientific">Nicotiana tabacum</name>
    <name type="common">Common tobacco</name>
    <dbReference type="NCBI Taxonomy" id="4097"/>
    <lineage>
        <taxon>Eukaryota</taxon>
        <taxon>Viridiplantae</taxon>
        <taxon>Streptophyta</taxon>
        <taxon>Embryophyta</taxon>
        <taxon>Tracheophyta</taxon>
        <taxon>Spermatophyta</taxon>
        <taxon>Magnoliopsida</taxon>
        <taxon>eudicotyledons</taxon>
        <taxon>Gunneridae</taxon>
        <taxon>Pentapetalae</taxon>
        <taxon>asterids</taxon>
        <taxon>lamiids</taxon>
        <taxon>Solanales</taxon>
        <taxon>Solanaceae</taxon>
        <taxon>Nicotianoideae</taxon>
        <taxon>Nicotianeae</taxon>
        <taxon>Nicotiana</taxon>
    </lineage>
</organism>
<gene>
    <name evidence="2" type="primary">LOC142170371</name>
</gene>